<evidence type="ECO:0000313" key="2">
    <source>
        <dbReference type="Proteomes" id="UP000807469"/>
    </source>
</evidence>
<dbReference type="Proteomes" id="UP000807469">
    <property type="component" value="Unassembled WGS sequence"/>
</dbReference>
<evidence type="ECO:0000313" key="1">
    <source>
        <dbReference type="EMBL" id="KAF9479550.1"/>
    </source>
</evidence>
<proteinExistence type="predicted"/>
<protein>
    <submittedName>
        <fullName evidence="1">Uncharacterized protein</fullName>
    </submittedName>
</protein>
<sequence>MQTLTGILVEVLFDDSTRNDAALVLLSSELQAMDVNNIEDVEIEITLRMDSDCLDEWANLDGALSQHAWPKLKRFSLRIEVWSSSTGRVDLFGELEDLPQRHFPKLSSNKAITFKFEVGEELQEFYHHIANLH</sequence>
<dbReference type="AlphaFoldDB" id="A0A9P5Z3E4"/>
<organism evidence="1 2">
    <name type="scientific">Pholiota conissans</name>
    <dbReference type="NCBI Taxonomy" id="109636"/>
    <lineage>
        <taxon>Eukaryota</taxon>
        <taxon>Fungi</taxon>
        <taxon>Dikarya</taxon>
        <taxon>Basidiomycota</taxon>
        <taxon>Agaricomycotina</taxon>
        <taxon>Agaricomycetes</taxon>
        <taxon>Agaricomycetidae</taxon>
        <taxon>Agaricales</taxon>
        <taxon>Agaricineae</taxon>
        <taxon>Strophariaceae</taxon>
        <taxon>Pholiota</taxon>
    </lineage>
</organism>
<gene>
    <name evidence="1" type="ORF">BDN70DRAFT_684646</name>
</gene>
<dbReference type="EMBL" id="MU155210">
    <property type="protein sequence ID" value="KAF9479550.1"/>
    <property type="molecule type" value="Genomic_DNA"/>
</dbReference>
<accession>A0A9P5Z3E4</accession>
<keyword evidence="2" id="KW-1185">Reference proteome</keyword>
<comment type="caution">
    <text evidence="1">The sequence shown here is derived from an EMBL/GenBank/DDBJ whole genome shotgun (WGS) entry which is preliminary data.</text>
</comment>
<reference evidence="1" key="1">
    <citation type="submission" date="2020-11" db="EMBL/GenBank/DDBJ databases">
        <authorList>
            <consortium name="DOE Joint Genome Institute"/>
            <person name="Ahrendt S."/>
            <person name="Riley R."/>
            <person name="Andreopoulos W."/>
            <person name="Labutti K."/>
            <person name="Pangilinan J."/>
            <person name="Ruiz-Duenas F.J."/>
            <person name="Barrasa J.M."/>
            <person name="Sanchez-Garcia M."/>
            <person name="Camarero S."/>
            <person name="Miyauchi S."/>
            <person name="Serrano A."/>
            <person name="Linde D."/>
            <person name="Babiker R."/>
            <person name="Drula E."/>
            <person name="Ayuso-Fernandez I."/>
            <person name="Pacheco R."/>
            <person name="Padilla G."/>
            <person name="Ferreira P."/>
            <person name="Barriuso J."/>
            <person name="Kellner H."/>
            <person name="Castanera R."/>
            <person name="Alfaro M."/>
            <person name="Ramirez L."/>
            <person name="Pisabarro A.G."/>
            <person name="Kuo A."/>
            <person name="Tritt A."/>
            <person name="Lipzen A."/>
            <person name="He G."/>
            <person name="Yan M."/>
            <person name="Ng V."/>
            <person name="Cullen D."/>
            <person name="Martin F."/>
            <person name="Rosso M.-N."/>
            <person name="Henrissat B."/>
            <person name="Hibbett D."/>
            <person name="Martinez A.T."/>
            <person name="Grigoriev I.V."/>
        </authorList>
    </citation>
    <scope>NUCLEOTIDE SEQUENCE</scope>
    <source>
        <strain evidence="1">CIRM-BRFM 674</strain>
    </source>
</reference>
<name>A0A9P5Z3E4_9AGAR</name>